<dbReference type="KEGG" id="ela:UCREL1_6629"/>
<dbReference type="EMBL" id="KB706658">
    <property type="protein sequence ID" value="EMR66386.1"/>
    <property type="molecule type" value="Genomic_DNA"/>
</dbReference>
<evidence type="ECO:0000256" key="1">
    <source>
        <dbReference type="SAM" id="SignalP"/>
    </source>
</evidence>
<proteinExistence type="predicted"/>
<feature type="signal peptide" evidence="1">
    <location>
        <begin position="1"/>
        <end position="15"/>
    </location>
</feature>
<dbReference type="HOGENOM" id="CLU_078556_0_1_1"/>
<reference evidence="3" key="1">
    <citation type="journal article" date="2013" name="Genome Announc.">
        <title>Draft genome sequence of the grapevine dieback fungus Eutypa lata UCR-EL1.</title>
        <authorList>
            <person name="Blanco-Ulate B."/>
            <person name="Rolshausen P.E."/>
            <person name="Cantu D."/>
        </authorList>
    </citation>
    <scope>NUCLEOTIDE SEQUENCE [LARGE SCALE GENOMIC DNA]</scope>
    <source>
        <strain evidence="3">UCR-EL1</strain>
    </source>
</reference>
<dbReference type="InterPro" id="IPR052820">
    <property type="entry name" value="PhiA_domain"/>
</dbReference>
<evidence type="ECO:0000313" key="2">
    <source>
        <dbReference type="EMBL" id="EMR66386.1"/>
    </source>
</evidence>
<evidence type="ECO:0000313" key="3">
    <source>
        <dbReference type="Proteomes" id="UP000012174"/>
    </source>
</evidence>
<protein>
    <submittedName>
        <fullName evidence="2">Putative-binding protein</fullName>
    </submittedName>
</protein>
<dbReference type="PANTHER" id="PTHR42047">
    <property type="entry name" value="PROTEIN, PUTATIVE (AFU_ORTHOLOGUE AFUA_6G03560)-RELATED"/>
    <property type="match status" value="1"/>
</dbReference>
<gene>
    <name evidence="2" type="ORF">UCREL1_6629</name>
</gene>
<dbReference type="Proteomes" id="UP000012174">
    <property type="component" value="Unassembled WGS sequence"/>
</dbReference>
<organism evidence="2 3">
    <name type="scientific">Eutypa lata (strain UCR-EL1)</name>
    <name type="common">Grapevine dieback disease fungus</name>
    <name type="synonym">Eutypa armeniacae</name>
    <dbReference type="NCBI Taxonomy" id="1287681"/>
    <lineage>
        <taxon>Eukaryota</taxon>
        <taxon>Fungi</taxon>
        <taxon>Dikarya</taxon>
        <taxon>Ascomycota</taxon>
        <taxon>Pezizomycotina</taxon>
        <taxon>Sordariomycetes</taxon>
        <taxon>Xylariomycetidae</taxon>
        <taxon>Xylariales</taxon>
        <taxon>Diatrypaceae</taxon>
        <taxon>Eutypa</taxon>
    </lineage>
</organism>
<accession>M7T971</accession>
<sequence length="194" mass="20138">MRSLMFLAYAGIVSAASSSFSLVAFAPDTKVDGAVLNAVGQSLYTGTSGPATYCPSGVPSCPDVHGTLVTSGLNSMAVMVPKGQHVYVSPGGQIKYTMAHSDFMPEGSFVGGWFNKTVVQDCGPTVQVLDWLATDGSNSGGVVLCPKVAGFLTGTGASYALYARTPQFNQPNCVPVVGLVQRSSNASYGAWQYM</sequence>
<dbReference type="OrthoDB" id="5430620at2759"/>
<dbReference type="AlphaFoldDB" id="M7T971"/>
<keyword evidence="1" id="KW-0732">Signal</keyword>
<dbReference type="PANTHER" id="PTHR42047:SF1">
    <property type="entry name" value="PROTEIN, PUTATIVE (AFU_ORTHOLOGUE AFUA_6G03560)-RELATED"/>
    <property type="match status" value="1"/>
</dbReference>
<feature type="chain" id="PRO_5012519860" evidence="1">
    <location>
        <begin position="16"/>
        <end position="194"/>
    </location>
</feature>
<dbReference type="eggNOG" id="ENOG502S6B1">
    <property type="taxonomic scope" value="Eukaryota"/>
</dbReference>
<name>M7T971_EUTLA</name>
<dbReference type="OMA" id="DNATECP"/>
<keyword evidence="3" id="KW-1185">Reference proteome</keyword>